<dbReference type="Proteomes" id="UP000235371">
    <property type="component" value="Unassembled WGS sequence"/>
</dbReference>
<dbReference type="RefSeq" id="XP_024738987.1">
    <property type="nucleotide sequence ID" value="XM_024873534.1"/>
</dbReference>
<dbReference type="PANTHER" id="PTHR24148">
    <property type="entry name" value="ANKYRIN REPEAT DOMAIN-CONTAINING PROTEIN 39 HOMOLOG-RELATED"/>
    <property type="match status" value="1"/>
</dbReference>
<dbReference type="InterPro" id="IPR010730">
    <property type="entry name" value="HET"/>
</dbReference>
<reference evidence="2 3" key="1">
    <citation type="submission" date="2016-04" db="EMBL/GenBank/DDBJ databases">
        <title>A degradative enzymes factory behind the ericoid mycorrhizal symbiosis.</title>
        <authorList>
            <consortium name="DOE Joint Genome Institute"/>
            <person name="Martino E."/>
            <person name="Morin E."/>
            <person name="Grelet G."/>
            <person name="Kuo A."/>
            <person name="Kohler A."/>
            <person name="Daghino S."/>
            <person name="Barry K."/>
            <person name="Choi C."/>
            <person name="Cichocki N."/>
            <person name="Clum A."/>
            <person name="Copeland A."/>
            <person name="Hainaut M."/>
            <person name="Haridas S."/>
            <person name="Labutti K."/>
            <person name="Lindquist E."/>
            <person name="Lipzen A."/>
            <person name="Khouja H.-R."/>
            <person name="Murat C."/>
            <person name="Ohm R."/>
            <person name="Olson A."/>
            <person name="Spatafora J."/>
            <person name="Veneault-Fourrey C."/>
            <person name="Henrissat B."/>
            <person name="Grigoriev I."/>
            <person name="Martin F."/>
            <person name="Perotto S."/>
        </authorList>
    </citation>
    <scope>NUCLEOTIDE SEQUENCE [LARGE SCALE GENOMIC DNA]</scope>
    <source>
        <strain evidence="2 3">E</strain>
    </source>
</reference>
<dbReference type="InParanoid" id="A0A2J6TGE7"/>
<name>A0A2J6TGE7_9HELO</name>
<accession>A0A2J6TGE7</accession>
<protein>
    <submittedName>
        <fullName evidence="2">Heterokaryon incompatibility</fullName>
    </submittedName>
</protein>
<evidence type="ECO:0000259" key="1">
    <source>
        <dbReference type="Pfam" id="PF06985"/>
    </source>
</evidence>
<evidence type="ECO:0000313" key="3">
    <source>
        <dbReference type="Proteomes" id="UP000235371"/>
    </source>
</evidence>
<dbReference type="PANTHER" id="PTHR24148:SF64">
    <property type="entry name" value="HETEROKARYON INCOMPATIBILITY DOMAIN-CONTAINING PROTEIN"/>
    <property type="match status" value="1"/>
</dbReference>
<dbReference type="InterPro" id="IPR052895">
    <property type="entry name" value="HetReg/Transcr_Mod"/>
</dbReference>
<dbReference type="GeneID" id="36581614"/>
<proteinExistence type="predicted"/>
<feature type="domain" description="Heterokaryon incompatibility" evidence="1">
    <location>
        <begin position="4"/>
        <end position="153"/>
    </location>
</feature>
<dbReference type="AlphaFoldDB" id="A0A2J6TGE7"/>
<evidence type="ECO:0000313" key="2">
    <source>
        <dbReference type="EMBL" id="PMD62083.1"/>
    </source>
</evidence>
<feature type="non-terminal residue" evidence="2">
    <location>
        <position position="1"/>
    </location>
</feature>
<organism evidence="2 3">
    <name type="scientific">Hyaloscypha bicolor E</name>
    <dbReference type="NCBI Taxonomy" id="1095630"/>
    <lineage>
        <taxon>Eukaryota</taxon>
        <taxon>Fungi</taxon>
        <taxon>Dikarya</taxon>
        <taxon>Ascomycota</taxon>
        <taxon>Pezizomycotina</taxon>
        <taxon>Leotiomycetes</taxon>
        <taxon>Helotiales</taxon>
        <taxon>Hyaloscyphaceae</taxon>
        <taxon>Hyaloscypha</taxon>
        <taxon>Hyaloscypha bicolor</taxon>
    </lineage>
</organism>
<dbReference type="EMBL" id="KZ613785">
    <property type="protein sequence ID" value="PMD62083.1"/>
    <property type="molecule type" value="Genomic_DNA"/>
</dbReference>
<dbReference type="STRING" id="1095630.A0A2J6TGE7"/>
<dbReference type="Pfam" id="PF06985">
    <property type="entry name" value="HET"/>
    <property type="match status" value="1"/>
</dbReference>
<keyword evidence="3" id="KW-1185">Reference proteome</keyword>
<gene>
    <name evidence="2" type="ORF">K444DRAFT_514127</name>
</gene>
<sequence>APRFYALSYTWGTDEATESILCNGLAMQIKANLHDAIRTLFNPPMSLDLPIWIDAVCINQHDDEEKAVQVSRMGDIYRKAYQVVAWLGPSGQDSDLAMDWFERLSVALPRIQFPPWPPEFGKYGLPEADGTVWPAIGYLFRRPWFGRLWTFQEAVLASDLLM</sequence>
<dbReference type="OrthoDB" id="3556612at2759"/>
<feature type="non-terminal residue" evidence="2">
    <location>
        <position position="162"/>
    </location>
</feature>